<protein>
    <recommendedName>
        <fullName evidence="4">DUF1479-domain-containing protein</fullName>
    </recommendedName>
</protein>
<dbReference type="PANTHER" id="PTHR30613">
    <property type="entry name" value="UNCHARACTERIZED PROTEIN YBIU-RELATED"/>
    <property type="match status" value="1"/>
</dbReference>
<evidence type="ECO:0000256" key="1">
    <source>
        <dbReference type="SAM" id="MobiDB-lite"/>
    </source>
</evidence>
<dbReference type="InterPro" id="IPR027443">
    <property type="entry name" value="IPNS-like_sf"/>
</dbReference>
<proteinExistence type="predicted"/>
<dbReference type="SUPFAM" id="SSF51197">
    <property type="entry name" value="Clavaminate synthase-like"/>
    <property type="match status" value="1"/>
</dbReference>
<dbReference type="AlphaFoldDB" id="A0A0D2XL00"/>
<dbReference type="InterPro" id="IPR010856">
    <property type="entry name" value="Gig2-like"/>
</dbReference>
<organism evidence="2 3">
    <name type="scientific">Fusarium oxysporum (strain Fo5176)</name>
    <name type="common">Fusarium vascular wilt</name>
    <dbReference type="NCBI Taxonomy" id="660025"/>
    <lineage>
        <taxon>Eukaryota</taxon>
        <taxon>Fungi</taxon>
        <taxon>Dikarya</taxon>
        <taxon>Ascomycota</taxon>
        <taxon>Pezizomycotina</taxon>
        <taxon>Sordariomycetes</taxon>
        <taxon>Hypocreomycetidae</taxon>
        <taxon>Hypocreales</taxon>
        <taxon>Nectriaceae</taxon>
        <taxon>Fusarium</taxon>
        <taxon>Fusarium oxysporum species complex</taxon>
    </lineage>
</organism>
<evidence type="ECO:0000313" key="3">
    <source>
        <dbReference type="Proteomes" id="UP000002489"/>
    </source>
</evidence>
<dbReference type="EnsemblFungi" id="FOXG_04624T0">
    <property type="protein sequence ID" value="FOXG_04624P0"/>
    <property type="gene ID" value="FOXG_04624"/>
</dbReference>
<evidence type="ECO:0000313" key="2">
    <source>
        <dbReference type="EnsemblFungi" id="FOXG_04624P0"/>
    </source>
</evidence>
<feature type="region of interest" description="Disordered" evidence="1">
    <location>
        <begin position="393"/>
        <end position="433"/>
    </location>
</feature>
<dbReference type="Gene3D" id="2.60.120.330">
    <property type="entry name" value="B-lactam Antibiotic, Isopenicillin N Synthase, Chain"/>
    <property type="match status" value="2"/>
</dbReference>
<reference evidence="3" key="1">
    <citation type="journal article" date="2012" name="Mol. Plant Microbe Interact.">
        <title>A highly conserved effector in Fusarium oxysporum is required for full virulence on Arabidopsis.</title>
        <authorList>
            <person name="Thatcher L.F."/>
            <person name="Gardiner D.M."/>
            <person name="Kazan K."/>
            <person name="Manners J."/>
        </authorList>
    </citation>
    <scope>NUCLEOTIDE SEQUENCE [LARGE SCALE GENOMIC DNA]</scope>
    <source>
        <strain evidence="3">Fo5176</strain>
    </source>
</reference>
<evidence type="ECO:0008006" key="4">
    <source>
        <dbReference type="Google" id="ProtNLM"/>
    </source>
</evidence>
<feature type="compositionally biased region" description="Basic and acidic residues" evidence="1">
    <location>
        <begin position="404"/>
        <end position="433"/>
    </location>
</feature>
<reference evidence="2" key="2">
    <citation type="submission" date="2025-08" db="UniProtKB">
        <authorList>
            <consortium name="EnsemblFungi"/>
        </authorList>
    </citation>
    <scope>IDENTIFICATION</scope>
    <source>
        <strain evidence="2">4287 / CBS 123668 / FGSC 9935 / NRRL 34936</strain>
    </source>
</reference>
<name>A0A0D2XL00_FUSOF</name>
<accession>A0A0D2XL00</accession>
<dbReference type="PANTHER" id="PTHR30613:SF1">
    <property type="entry name" value="DUF1479 DOMAIN PROTEIN (AFU_ORTHOLOGUE AFUA_5G09280)"/>
    <property type="match status" value="1"/>
</dbReference>
<dbReference type="Proteomes" id="UP000002489">
    <property type="component" value="Unassembled WGS sequence"/>
</dbReference>
<dbReference type="Pfam" id="PF07350">
    <property type="entry name" value="Gig2-like"/>
    <property type="match status" value="2"/>
</dbReference>
<sequence length="433" mass="48522">MSILSTRPVAAKCLKCPAFQAGKCAGTIANKRRMATEAVPPTRKNKKEGDISSVFTSFSGRKAEPLPERYRDLKRHLTTGFEEQIQKSWDDLVEVLKIRTEEVATKREAVQFSDIQANTVPSSSIEAVRRTGVAVIRGVMPKDSTEALLEDVRGYFSRHAFKGFPADSDKKVVYESYWSPSQVKARSHPNMLATQTWMNQFYTADADQKIDLNTPLSYCDRVQIRPPGDTQFALSPHVDGGGVERWEDKSYNHVYRKIFQGKWNEYNPWDLTGRLDANMNMPTRNGSLDGWKFSLDDDDGNVFLHGANPGTAQEHNPDHHPHLRLSETMIPYPTVEPGDTVFWSADTIHGTENNNTGDVDACVFYIPSVPLTPSNAHYVAQQRDAFLQGIPPPDFPGGAGESEFSDKATTKDIFSDSGKARDGFKPFQHFRDN</sequence>